<accession>A0A1M6GJ07</accession>
<dbReference type="PROSITE" id="PS51749">
    <property type="entry name" value="HNH_CAS9"/>
    <property type="match status" value="1"/>
</dbReference>
<dbReference type="GO" id="GO:0004519">
    <property type="term" value="F:endonuclease activity"/>
    <property type="evidence" value="ECO:0007669"/>
    <property type="project" value="UniProtKB-UniRule"/>
</dbReference>
<dbReference type="OrthoDB" id="9777169at2"/>
<evidence type="ECO:0000256" key="9">
    <source>
        <dbReference type="ARBA" id="ARBA00023125"/>
    </source>
</evidence>
<evidence type="ECO:0000256" key="13">
    <source>
        <dbReference type="SAM" id="MobiDB-lite"/>
    </source>
</evidence>
<evidence type="ECO:0000256" key="3">
    <source>
        <dbReference type="ARBA" id="ARBA00022723"/>
    </source>
</evidence>
<dbReference type="EC" id="3.1.-.-" evidence="12"/>
<dbReference type="STRING" id="1118202.SAMN05443429_10930"/>
<evidence type="ECO:0000256" key="7">
    <source>
        <dbReference type="ARBA" id="ARBA00022884"/>
    </source>
</evidence>
<feature type="binding site" evidence="12">
    <location>
        <position position="552"/>
    </location>
    <ligand>
        <name>Mg(2+)</name>
        <dbReference type="ChEBI" id="CHEBI:18420"/>
        <label>1</label>
    </ligand>
</feature>
<dbReference type="InterPro" id="IPR041383">
    <property type="entry name" value="RuvC_III"/>
</dbReference>
<dbReference type="Proteomes" id="UP000184335">
    <property type="component" value="Unassembled WGS sequence"/>
</dbReference>
<keyword evidence="7 12" id="KW-0694">RNA-binding</keyword>
<evidence type="ECO:0000256" key="4">
    <source>
        <dbReference type="ARBA" id="ARBA00022759"/>
    </source>
</evidence>
<dbReference type="Gene3D" id="3.30.420.10">
    <property type="entry name" value="Ribonuclease H-like superfamily/Ribonuclease H"/>
    <property type="match status" value="3"/>
</dbReference>
<dbReference type="NCBIfam" id="TIGR01865">
    <property type="entry name" value="cas_Csn1"/>
    <property type="match status" value="1"/>
</dbReference>
<dbReference type="HAMAP" id="MF_01480">
    <property type="entry name" value="Cas9"/>
    <property type="match status" value="1"/>
</dbReference>
<dbReference type="GO" id="GO:0003723">
    <property type="term" value="F:RNA binding"/>
    <property type="evidence" value="ECO:0007669"/>
    <property type="project" value="UniProtKB-UniRule"/>
</dbReference>
<dbReference type="RefSeq" id="WP_073180407.1">
    <property type="nucleotide sequence ID" value="NZ_FQYI01000009.1"/>
</dbReference>
<feature type="active site" description="For RuvC-like nuclease domain" evidence="12">
    <location>
        <position position="9"/>
    </location>
</feature>
<comment type="subunit">
    <text evidence="11 12">Monomer. Binds crRNA and tracrRNA.</text>
</comment>
<dbReference type="InterPro" id="IPR036397">
    <property type="entry name" value="RNaseH_sf"/>
</dbReference>
<evidence type="ECO:0000256" key="8">
    <source>
        <dbReference type="ARBA" id="ARBA00023118"/>
    </source>
</evidence>
<keyword evidence="4 12" id="KW-0255">Endonuclease</keyword>
<feature type="binding site" evidence="12">
    <location>
        <position position="556"/>
    </location>
    <ligand>
        <name>Mg(2+)</name>
        <dbReference type="ChEBI" id="CHEBI:18420"/>
        <label>2</label>
    </ligand>
</feature>
<keyword evidence="16" id="KW-1185">Reference proteome</keyword>
<feature type="domain" description="HNH Cas9-type" evidence="14">
    <location>
        <begin position="560"/>
        <end position="741"/>
    </location>
</feature>
<dbReference type="Pfam" id="PF18541">
    <property type="entry name" value="RuvC_III"/>
    <property type="match status" value="1"/>
</dbReference>
<reference evidence="15 16" key="1">
    <citation type="submission" date="2016-11" db="EMBL/GenBank/DDBJ databases">
        <authorList>
            <person name="Jaros S."/>
            <person name="Januszkiewicz K."/>
            <person name="Wedrychowicz H."/>
        </authorList>
    </citation>
    <scope>NUCLEOTIDE SEQUENCE [LARGE SCALE GENOMIC DNA]</scope>
    <source>
        <strain evidence="15 16">DSM 25479</strain>
    </source>
</reference>
<dbReference type="EMBL" id="FQYI01000009">
    <property type="protein sequence ID" value="SHJ09923.1"/>
    <property type="molecule type" value="Genomic_DNA"/>
</dbReference>
<keyword evidence="9 12" id="KW-0238">DNA-binding</keyword>
<comment type="similarity">
    <text evidence="12">Belongs to the CRISPR-associated Cas9 family.</text>
</comment>
<dbReference type="GO" id="GO:0046872">
    <property type="term" value="F:metal ion binding"/>
    <property type="evidence" value="ECO:0007669"/>
    <property type="project" value="UniProtKB-UniRule"/>
</dbReference>
<feature type="region of interest" description="Disordered" evidence="13">
    <location>
        <begin position="49"/>
        <end position="76"/>
    </location>
</feature>
<comment type="cofactor">
    <cofactor evidence="1 12">
        <name>Mg(2+)</name>
        <dbReference type="ChEBI" id="CHEBI:18420"/>
    </cofactor>
</comment>
<keyword evidence="8 12" id="KW-0051">Antiviral defense</keyword>
<proteinExistence type="inferred from homology"/>
<dbReference type="GO" id="GO:0043571">
    <property type="term" value="P:maintenance of CRISPR repeat elements"/>
    <property type="evidence" value="ECO:0007669"/>
    <property type="project" value="UniProtKB-UniRule"/>
</dbReference>
<evidence type="ECO:0000256" key="10">
    <source>
        <dbReference type="ARBA" id="ARBA00023211"/>
    </source>
</evidence>
<dbReference type="SMART" id="SM00507">
    <property type="entry name" value="HNHc"/>
    <property type="match status" value="1"/>
</dbReference>
<evidence type="ECO:0000256" key="6">
    <source>
        <dbReference type="ARBA" id="ARBA00022842"/>
    </source>
</evidence>
<dbReference type="GO" id="GO:0016787">
    <property type="term" value="F:hydrolase activity"/>
    <property type="evidence" value="ECO:0007669"/>
    <property type="project" value="UniProtKB-KW"/>
</dbReference>
<keyword evidence="6 12" id="KW-0460">Magnesium</keyword>
<feature type="binding site" evidence="12">
    <location>
        <position position="9"/>
    </location>
    <ligand>
        <name>Mg(2+)</name>
        <dbReference type="ChEBI" id="CHEBI:18420"/>
        <label>2</label>
    </ligand>
</feature>
<evidence type="ECO:0000259" key="14">
    <source>
        <dbReference type="PROSITE" id="PS51749"/>
    </source>
</evidence>
<protein>
    <recommendedName>
        <fullName evidence="12">CRISPR-associated endonuclease Cas9</fullName>
        <ecNumber evidence="12">3.1.-.-</ecNumber>
    </recommendedName>
</protein>
<dbReference type="Pfam" id="PF13395">
    <property type="entry name" value="HNH_4"/>
    <property type="match status" value="1"/>
</dbReference>
<dbReference type="InterPro" id="IPR028629">
    <property type="entry name" value="Cas9"/>
</dbReference>
<keyword evidence="5 12" id="KW-0378">Hydrolase</keyword>
<evidence type="ECO:0000256" key="5">
    <source>
        <dbReference type="ARBA" id="ARBA00022801"/>
    </source>
</evidence>
<feature type="binding site" evidence="12">
    <location>
        <position position="9"/>
    </location>
    <ligand>
        <name>Mg(2+)</name>
        <dbReference type="ChEBI" id="CHEBI:18420"/>
        <label>1</label>
    </ligand>
</feature>
<name>A0A1M6GJ07_9FLAO</name>
<evidence type="ECO:0000256" key="1">
    <source>
        <dbReference type="ARBA" id="ARBA00001946"/>
    </source>
</evidence>
<keyword evidence="2 12" id="KW-0540">Nuclease</keyword>
<evidence type="ECO:0000256" key="2">
    <source>
        <dbReference type="ARBA" id="ARBA00022722"/>
    </source>
</evidence>
<gene>
    <name evidence="12" type="primary">cas9</name>
    <name evidence="15" type="ORF">SAMN05443429_10930</name>
</gene>
<keyword evidence="3 12" id="KW-0479">Metal-binding</keyword>
<dbReference type="AlphaFoldDB" id="A0A1M6GJ07"/>
<feature type="binding site" evidence="12">
    <location>
        <position position="828"/>
    </location>
    <ligand>
        <name>Mg(2+)</name>
        <dbReference type="ChEBI" id="CHEBI:18420"/>
        <label>2</label>
    </ligand>
</feature>
<feature type="binding site" evidence="12">
    <location>
        <position position="556"/>
    </location>
    <ligand>
        <name>Mg(2+)</name>
        <dbReference type="ChEBI" id="CHEBI:18420"/>
        <label>1</label>
    </ligand>
</feature>
<keyword evidence="10" id="KW-0464">Manganese</keyword>
<evidence type="ECO:0000313" key="16">
    <source>
        <dbReference type="Proteomes" id="UP000184335"/>
    </source>
</evidence>
<feature type="compositionally biased region" description="Polar residues" evidence="13">
    <location>
        <begin position="50"/>
        <end position="65"/>
    </location>
</feature>
<comment type="function">
    <text evidence="12">CRISPR (clustered regularly interspaced short palindromic repeat) is an adaptive immune system that provides protection against mobile genetic elements (viruses, transposable elements and conjugative plasmids). CRISPR clusters contain spacers, sequences complementary to antecedent mobile elements, and target invading nucleic acids. CRISPR clusters are transcribed and processed into CRISPR RNA (crRNA). In type II CRISPR systems correct processing of pre-crRNA requires a trans-encoded small RNA (tracrRNA), endogenous ribonuclease 3 (rnc) and this protein. The tracrRNA serves as a guide for ribonuclease 3-aided processing of pre-crRNA. Subsequently Cas9/crRNA/tracrRNA endonucleolytically cleaves linear or circular dsDNA target complementary to the spacer; Cas9 is inactive in the absence of the 2 guide RNAs (gRNA). Cas9 recognizes the protospacer adjacent motif (PAM) in the CRISPR repeat sequences to help distinguish self versus nonself, as targets within the bacterial CRISPR locus do not have PAMs. PAM recognition is also required for catalytic activity.</text>
</comment>
<sequence length="1266" mass="147302">MSKTILGLDLGVTSIGWALIEVCEEKFPIRITAMGSRIIPLTTDEKTEFQRGQSISKNQNRTTNRTQRKGYDRKQDRKENLKKILENLDIFPSENLMKLPSLELWKLRSDAASSDKILTDEELGRVFYMMNQKRGYKSARSEANMDKKDTEYVADVKSRHAQLKESNQTIGQYFYGELLRAKENSEYFQVKKKVYPREAYIEEFDKIIEVQKEKHKFLTDDVVDEIRNKIIFYQRHLKSQKGLVSFCDFELVKKEVINENGKIITKILGPKIAPKSSPLNQLCKIWETVNNISLKIKNPEGSKYKWSDWTPTLENKIEIANYLNTHDSLTFSELLKIVNLKKEEVYTNKQILKGLQGNKTFSAIAKILGEKHPLLNFEIDIKPQEKQAFLVDRKTGEILEEHASYIVDENIEKEPLYRLWHTIYSIKDSEECKNALIKKFGHYIEEEKAEKLSKLDFTSSGYANKSHKAMRKILPYLLKGYNYSQACSLAGYNHSNSLTRVENSERFLKDKLKLLKKNELRQPVVEKILNQTIHIVNAIIEKYGRPAEIRVELARELKQSKDERNDADIQISKNNKLNQEIAKRLQELGLPSTKKNIQKYKFIFPVRDKKITEGKVFNQCIYCGKSFSLSDAMRGDNFDIDHIVPKALLFDDSQMNKVLVHRECNDNKGKLTAYDYIASKGEDELKKYLDRVDTWYNQNIISYGKMLRLKVSHKEYLERKSKNKQTEADKRLWENFIDRQLRESSYISRKATEILKNVCRNVSTTEGGVTAKLRKLWGWDNVLMNLNIEKYRKLGQTEIVEWTSNFGKEQHKEERIKNWTKRDDHRHHAIDALVVACTKQGYIQRLNTLNASDTRNKMLREISDAAVKYNERLTLLENYLIAQKPFTTRDVEEAASQILVSFKTGKKVATISKYKAQGKNKSIGVLTPRGALHEQFVYGKIKTIDSDKPLKFLFENVDLIKDEKIKTLIEARIAKYNGDGKKALASVKKSPIYVDIETKKTLDKADCYKDEYVIKYKIQDLKKKDLQFIVDDKIRAILSAKIGEHNGNEKEAFKETVWFNKEKGIPIKTVRCRTGLSAVQPVKQDGNGKNIGFAKTGNNHHIALYYDNEQNIHQHICSFWHAVERKKYKFPVIIKNSAELWNTVLEGAYPEDFLKQLPDNNLTLKFSLQQNEMFILGLEDEDFEYAIRNNDNELISEHLYLTWSIADNDYWFRHHLETKNSDLKKIEGAKESKRFYRLTSVGSFLKLNPKKVKVNHLGEIIKIGEN</sequence>
<comment type="domain">
    <text evidence="12">Has 2 endonuclease domains. The discontinuous RuvC-like domain cleaves the target DNA noncomplementary to crRNA while the HNH nuclease domain cleaves the target DNA complementary to crRNA.</text>
</comment>
<dbReference type="InterPro" id="IPR003615">
    <property type="entry name" value="HNH_nuc"/>
</dbReference>
<evidence type="ECO:0000313" key="15">
    <source>
        <dbReference type="EMBL" id="SHJ09923.1"/>
    </source>
</evidence>
<organism evidence="15 16">
    <name type="scientific">Cruoricaptor ignavus</name>
    <dbReference type="NCBI Taxonomy" id="1118202"/>
    <lineage>
        <taxon>Bacteria</taxon>
        <taxon>Pseudomonadati</taxon>
        <taxon>Bacteroidota</taxon>
        <taxon>Flavobacteriia</taxon>
        <taxon>Flavobacteriales</taxon>
        <taxon>Weeksellaceae</taxon>
        <taxon>Cruoricaptor</taxon>
    </lineage>
</organism>
<feature type="active site" description="Proton acceptor for HNH nuclease domain" evidence="12">
    <location>
        <position position="642"/>
    </location>
</feature>
<dbReference type="GO" id="GO:0051607">
    <property type="term" value="P:defense response to virus"/>
    <property type="evidence" value="ECO:0007669"/>
    <property type="project" value="UniProtKB-UniRule"/>
</dbReference>
<evidence type="ECO:0000256" key="12">
    <source>
        <dbReference type="HAMAP-Rule" id="MF_01480"/>
    </source>
</evidence>
<evidence type="ECO:0000256" key="11">
    <source>
        <dbReference type="ARBA" id="ARBA00046380"/>
    </source>
</evidence>
<dbReference type="GO" id="GO:0003677">
    <property type="term" value="F:DNA binding"/>
    <property type="evidence" value="ECO:0007669"/>
    <property type="project" value="UniProtKB-UniRule"/>
</dbReference>
<dbReference type="InterPro" id="IPR033114">
    <property type="entry name" value="HNH_CAS9"/>
</dbReference>